<evidence type="ECO:0000256" key="2">
    <source>
        <dbReference type="ARBA" id="ARBA00022483"/>
    </source>
</evidence>
<dbReference type="InterPro" id="IPR002110">
    <property type="entry name" value="Ankyrin_rpt"/>
</dbReference>
<sequence length="382" mass="43243">MVIQINTIKNITSTLSKDSSNSQLFEHIIGYLSEKQGIRSSSEDEELLLWLLKNDKIEVFVKLLSDNRIFGSSSVGLLSKKNVKEKPKTGKLHPSDDNPTILKDNLINKIVEKLYDSEYCKPFFQKLGEINKFIETKVSPRLSTEERKKKLKEVGYSNDVVAELKRLLNDLHNSIYAGDLSYIQSLLSLLPAELKSTMPLNKFVEAINTKEEEKILILQRSVEELSNETAYVIGGWDFFGQLHQQVETDQMADKFIGGLMNLGLGVGFHLLRDSTEFLENFQSALEKCHFKDIRDKEGNTLLHKACLEGNADIVKIILTTYQDGKISLDFTNNKNNAGLSFYDCAQLCQEREVRNAVLSMSNNASKSQHIQKEATLAVEISR</sequence>
<protein>
    <submittedName>
        <fullName evidence="7">Ankyrin repeat domain-containing protein</fullName>
    </submittedName>
</protein>
<dbReference type="Proteomes" id="UP000837675">
    <property type="component" value="Unassembled WGS sequence"/>
</dbReference>
<keyword evidence="4" id="KW-0638">Presynaptic neurotoxin</keyword>
<keyword evidence="4" id="KW-0528">Neurotoxin</keyword>
<keyword evidence="5" id="KW-1053">Target membrane</keyword>
<dbReference type="GO" id="GO:0006887">
    <property type="term" value="P:exocytosis"/>
    <property type="evidence" value="ECO:0007669"/>
    <property type="project" value="UniProtKB-KW"/>
</dbReference>
<proteinExistence type="predicted"/>
<feature type="repeat" description="ANK" evidence="6">
    <location>
        <begin position="297"/>
        <end position="318"/>
    </location>
</feature>
<dbReference type="PROSITE" id="PS50297">
    <property type="entry name" value="ANK_REP_REGION"/>
    <property type="match status" value="1"/>
</dbReference>
<dbReference type="GO" id="GO:0044218">
    <property type="term" value="C:other organism cell membrane"/>
    <property type="evidence" value="ECO:0007669"/>
    <property type="project" value="UniProtKB-KW"/>
</dbReference>
<reference evidence="7" key="1">
    <citation type="submission" date="2021-06" db="EMBL/GenBank/DDBJ databases">
        <authorList>
            <person name="Nardi T."/>
            <person name="Nardi T."/>
        </authorList>
    </citation>
    <scope>NUCLEOTIDE SEQUENCE</scope>
</reference>
<dbReference type="Gene3D" id="1.25.40.20">
    <property type="entry name" value="Ankyrin repeat-containing domain"/>
    <property type="match status" value="1"/>
</dbReference>
<dbReference type="GO" id="GO:0044231">
    <property type="term" value="C:host cell presynaptic membrane"/>
    <property type="evidence" value="ECO:0007669"/>
    <property type="project" value="UniProtKB-KW"/>
</dbReference>
<dbReference type="Pfam" id="PF13606">
    <property type="entry name" value="Ank_3"/>
    <property type="match status" value="1"/>
</dbReference>
<name>A0A8S4C394_9ACAR</name>
<accession>A0A8S4C394</accession>
<gene>
    <name evidence="7" type="ORF">MHYMCMPASI_01219</name>
</gene>
<keyword evidence="5" id="KW-0472">Membrane</keyword>
<dbReference type="AlphaFoldDB" id="A0A8S4C394"/>
<evidence type="ECO:0000256" key="5">
    <source>
        <dbReference type="ARBA" id="ARBA00023298"/>
    </source>
</evidence>
<evidence type="ECO:0000256" key="6">
    <source>
        <dbReference type="PROSITE-ProRule" id="PRU00023"/>
    </source>
</evidence>
<dbReference type="PROSITE" id="PS50088">
    <property type="entry name" value="ANK_REPEAT"/>
    <property type="match status" value="1"/>
</dbReference>
<comment type="caution">
    <text evidence="7">The sequence shown here is derived from an EMBL/GenBank/DDBJ whole genome shotgun (WGS) entry which is preliminary data.</text>
</comment>
<dbReference type="EMBL" id="CAJVAF010000359">
    <property type="protein sequence ID" value="CAG7600918.1"/>
    <property type="molecule type" value="Genomic_DNA"/>
</dbReference>
<keyword evidence="6" id="KW-0040">ANK repeat</keyword>
<comment type="subcellular location">
    <subcellularLocation>
        <location evidence="1">Target cell membrane</location>
    </subcellularLocation>
</comment>
<keyword evidence="8" id="KW-1185">Reference proteome</keyword>
<evidence type="ECO:0000256" key="3">
    <source>
        <dbReference type="ARBA" id="ARBA00022537"/>
    </source>
</evidence>
<keyword evidence="4" id="KW-0800">Toxin</keyword>
<evidence type="ECO:0000313" key="8">
    <source>
        <dbReference type="Proteomes" id="UP000837675"/>
    </source>
</evidence>
<dbReference type="InterPro" id="IPR036770">
    <property type="entry name" value="Ankyrin_rpt-contain_sf"/>
</dbReference>
<organism evidence="7 8">
    <name type="scientific">Hyalomma marginatum</name>
    <dbReference type="NCBI Taxonomy" id="34627"/>
    <lineage>
        <taxon>Eukaryota</taxon>
        <taxon>Metazoa</taxon>
        <taxon>Ecdysozoa</taxon>
        <taxon>Arthropoda</taxon>
        <taxon>Chelicerata</taxon>
        <taxon>Arachnida</taxon>
        <taxon>Acari</taxon>
        <taxon>Parasitiformes</taxon>
        <taxon>Ixodida</taxon>
        <taxon>Ixodoidea</taxon>
        <taxon>Ixodidae</taxon>
        <taxon>Hyalomminae</taxon>
        <taxon>Hyalomma</taxon>
    </lineage>
</organism>
<keyword evidence="3" id="KW-1052">Target cell membrane</keyword>
<evidence type="ECO:0000256" key="4">
    <source>
        <dbReference type="ARBA" id="ARBA00023028"/>
    </source>
</evidence>
<keyword evidence="2" id="KW-0268">Exocytosis</keyword>
<evidence type="ECO:0000313" key="7">
    <source>
        <dbReference type="EMBL" id="CAG7600918.1"/>
    </source>
</evidence>
<evidence type="ECO:0000256" key="1">
    <source>
        <dbReference type="ARBA" id="ARBA00004175"/>
    </source>
</evidence>
<dbReference type="SUPFAM" id="SSF48403">
    <property type="entry name" value="Ankyrin repeat"/>
    <property type="match status" value="1"/>
</dbReference>